<proteinExistence type="inferred from homology"/>
<evidence type="ECO:0000259" key="2">
    <source>
        <dbReference type="Pfam" id="PF01370"/>
    </source>
</evidence>
<dbReference type="Gene3D" id="3.40.50.720">
    <property type="entry name" value="NAD(P)-binding Rossmann-like Domain"/>
    <property type="match status" value="1"/>
</dbReference>
<dbReference type="OrthoDB" id="9801785at2"/>
<dbReference type="InterPro" id="IPR001509">
    <property type="entry name" value="Epimerase_deHydtase"/>
</dbReference>
<dbReference type="AlphaFoldDB" id="A0A660LD24"/>
<name>A0A660LD24_9ACTN</name>
<dbReference type="Proteomes" id="UP000278962">
    <property type="component" value="Unassembled WGS sequence"/>
</dbReference>
<evidence type="ECO:0000256" key="1">
    <source>
        <dbReference type="ARBA" id="ARBA00007637"/>
    </source>
</evidence>
<accession>A0A660LD24</accession>
<gene>
    <name evidence="3" type="ORF">C8N24_2758</name>
</gene>
<sequence>MSTVIVTGSGGLIGSEAVTHFVRAGHNVVGIENDMRSRFFGPDASTGRTTDRLREQFSAEFRSEELDIRDADGVLRLFQSIGNDLAAVIHTAAQPSHDWAASDPPTDFGVNANGTMNLLEATRKVKPDATFIFTSTNKVYGDTPNRLPLVDIGERLELPEDHHYFGGIDTSMSIDGCMHSLFGVSKAAADLMVQEYGRYFDMPTVCFRGGCLTGPQHAGTQLHGFLSYLMKCTVAGDPYTVFGYDGKQVRDNIHTNDVSAAMEAFHKAPRPGAVYNLGGGRGHSCSMREAIAACERISGKTLDWTYSDQARMGDHRWWISDLSRFEADYPEWQQSYDLESTLQEIHDANVERWSAATA</sequence>
<dbReference type="Pfam" id="PF01370">
    <property type="entry name" value="Epimerase"/>
    <property type="match status" value="1"/>
</dbReference>
<evidence type="ECO:0000313" key="4">
    <source>
        <dbReference type="Proteomes" id="UP000278962"/>
    </source>
</evidence>
<comment type="caution">
    <text evidence="3">The sequence shown here is derived from an EMBL/GenBank/DDBJ whole genome shotgun (WGS) entry which is preliminary data.</text>
</comment>
<feature type="domain" description="NAD-dependent epimerase/dehydratase" evidence="2">
    <location>
        <begin position="4"/>
        <end position="278"/>
    </location>
</feature>
<dbReference type="SUPFAM" id="SSF51735">
    <property type="entry name" value="NAD(P)-binding Rossmann-fold domains"/>
    <property type="match status" value="1"/>
</dbReference>
<evidence type="ECO:0000313" key="3">
    <source>
        <dbReference type="EMBL" id="RKQ92902.1"/>
    </source>
</evidence>
<dbReference type="RefSeq" id="WP_121250674.1">
    <property type="nucleotide sequence ID" value="NZ_RBIL01000001.1"/>
</dbReference>
<reference evidence="3 4" key="1">
    <citation type="submission" date="2018-10" db="EMBL/GenBank/DDBJ databases">
        <title>Genomic Encyclopedia of Archaeal and Bacterial Type Strains, Phase II (KMG-II): from individual species to whole genera.</title>
        <authorList>
            <person name="Goeker M."/>
        </authorList>
    </citation>
    <scope>NUCLEOTIDE SEQUENCE [LARGE SCALE GENOMIC DNA]</scope>
    <source>
        <strain evidence="3 4">DSM 14954</strain>
    </source>
</reference>
<organism evidence="3 4">
    <name type="scientific">Solirubrobacter pauli</name>
    <dbReference type="NCBI Taxonomy" id="166793"/>
    <lineage>
        <taxon>Bacteria</taxon>
        <taxon>Bacillati</taxon>
        <taxon>Actinomycetota</taxon>
        <taxon>Thermoleophilia</taxon>
        <taxon>Solirubrobacterales</taxon>
        <taxon>Solirubrobacteraceae</taxon>
        <taxon>Solirubrobacter</taxon>
    </lineage>
</organism>
<dbReference type="InterPro" id="IPR036291">
    <property type="entry name" value="NAD(P)-bd_dom_sf"/>
</dbReference>
<protein>
    <submittedName>
        <fullName evidence="3">CDP-paratose 2-epimerase</fullName>
    </submittedName>
</protein>
<dbReference type="PANTHER" id="PTHR43000">
    <property type="entry name" value="DTDP-D-GLUCOSE 4,6-DEHYDRATASE-RELATED"/>
    <property type="match status" value="1"/>
</dbReference>
<dbReference type="EMBL" id="RBIL01000001">
    <property type="protein sequence ID" value="RKQ92902.1"/>
    <property type="molecule type" value="Genomic_DNA"/>
</dbReference>
<keyword evidence="4" id="KW-1185">Reference proteome</keyword>
<comment type="similarity">
    <text evidence="1">Belongs to the NAD(P)-dependent epimerase/dehydratase family.</text>
</comment>